<dbReference type="Proteomes" id="UP000298652">
    <property type="component" value="Chromosome 4"/>
</dbReference>
<sequence length="173" mass="19879">MSDEKRMERNKKRCDCYMINNVVDKENIVVGGYSIFSCVTLQLICHIHVTLFTLQVQVVGGSISMVKDENDDWLHRGDLDKNDERLCERDLDRNDDLIHVSGGPRRTKYRVLIHEDDILSDMWDNCVDSCISPVVGVYEDDHSTGTGFIPVEQTGNFLFKFPAKTFLTSFRLL</sequence>
<dbReference type="Gramene" id="TKW20345">
    <property type="protein sequence ID" value="TKW20345"/>
    <property type="gene ID" value="SEVIR_4G081400v2"/>
</dbReference>
<proteinExistence type="predicted"/>
<reference evidence="1" key="1">
    <citation type="submission" date="2019-03" db="EMBL/GenBank/DDBJ databases">
        <title>WGS assembly of Setaria viridis.</title>
        <authorList>
            <person name="Huang P."/>
            <person name="Jenkins J."/>
            <person name="Grimwood J."/>
            <person name="Barry K."/>
            <person name="Healey A."/>
            <person name="Mamidi S."/>
            <person name="Sreedasyam A."/>
            <person name="Shu S."/>
            <person name="Feldman M."/>
            <person name="Wu J."/>
            <person name="Yu Y."/>
            <person name="Chen C."/>
            <person name="Johnson J."/>
            <person name="Rokhsar D."/>
            <person name="Baxter I."/>
            <person name="Schmutz J."/>
            <person name="Brutnell T."/>
            <person name="Kellogg E."/>
        </authorList>
    </citation>
    <scope>NUCLEOTIDE SEQUENCE [LARGE SCALE GENOMIC DNA]</scope>
</reference>
<name>A0A4U6UXP9_SETVI</name>
<gene>
    <name evidence="1" type="ORF">SEVIR_4G081400v2</name>
</gene>
<evidence type="ECO:0000313" key="2">
    <source>
        <dbReference type="Proteomes" id="UP000298652"/>
    </source>
</evidence>
<keyword evidence="2" id="KW-1185">Reference proteome</keyword>
<protein>
    <submittedName>
        <fullName evidence="1">Uncharacterized protein</fullName>
    </submittedName>
</protein>
<organism evidence="1 2">
    <name type="scientific">Setaria viridis</name>
    <name type="common">Green bristlegrass</name>
    <name type="synonym">Setaria italica subsp. viridis</name>
    <dbReference type="NCBI Taxonomy" id="4556"/>
    <lineage>
        <taxon>Eukaryota</taxon>
        <taxon>Viridiplantae</taxon>
        <taxon>Streptophyta</taxon>
        <taxon>Embryophyta</taxon>
        <taxon>Tracheophyta</taxon>
        <taxon>Spermatophyta</taxon>
        <taxon>Magnoliopsida</taxon>
        <taxon>Liliopsida</taxon>
        <taxon>Poales</taxon>
        <taxon>Poaceae</taxon>
        <taxon>PACMAD clade</taxon>
        <taxon>Panicoideae</taxon>
        <taxon>Panicodae</taxon>
        <taxon>Paniceae</taxon>
        <taxon>Cenchrinae</taxon>
        <taxon>Setaria</taxon>
    </lineage>
</organism>
<accession>A0A4U6UXP9</accession>
<dbReference type="AlphaFoldDB" id="A0A4U6UXP9"/>
<dbReference type="EMBL" id="CM016555">
    <property type="protein sequence ID" value="TKW20345.1"/>
    <property type="molecule type" value="Genomic_DNA"/>
</dbReference>
<evidence type="ECO:0000313" key="1">
    <source>
        <dbReference type="EMBL" id="TKW20345.1"/>
    </source>
</evidence>